<comment type="similarity">
    <text evidence="1 7 8">Belongs to the HAM1 NTPase family.</text>
</comment>
<dbReference type="RefSeq" id="WP_347436903.1">
    <property type="nucleotide sequence ID" value="NZ_CP089291.1"/>
</dbReference>
<dbReference type="CDD" id="cd00515">
    <property type="entry name" value="HAM1"/>
    <property type="match status" value="1"/>
</dbReference>
<comment type="catalytic activity">
    <reaction evidence="7">
        <text>XTP + H2O = XMP + diphosphate + H(+)</text>
        <dbReference type="Rhea" id="RHEA:28610"/>
        <dbReference type="ChEBI" id="CHEBI:15377"/>
        <dbReference type="ChEBI" id="CHEBI:15378"/>
        <dbReference type="ChEBI" id="CHEBI:33019"/>
        <dbReference type="ChEBI" id="CHEBI:57464"/>
        <dbReference type="ChEBI" id="CHEBI:61314"/>
        <dbReference type="EC" id="3.6.1.66"/>
    </reaction>
</comment>
<feature type="binding site" evidence="7">
    <location>
        <begin position="10"/>
        <end position="15"/>
    </location>
    <ligand>
        <name>substrate</name>
    </ligand>
</feature>
<evidence type="ECO:0000256" key="8">
    <source>
        <dbReference type="RuleBase" id="RU003781"/>
    </source>
</evidence>
<feature type="binding site" evidence="7">
    <location>
        <position position="181"/>
    </location>
    <ligand>
        <name>substrate</name>
    </ligand>
</feature>
<evidence type="ECO:0000256" key="4">
    <source>
        <dbReference type="ARBA" id="ARBA00022801"/>
    </source>
</evidence>
<gene>
    <name evidence="9" type="ORF">LSG31_20505</name>
</gene>
<comment type="catalytic activity">
    <reaction evidence="7">
        <text>dITP + H2O = dIMP + diphosphate + H(+)</text>
        <dbReference type="Rhea" id="RHEA:28342"/>
        <dbReference type="ChEBI" id="CHEBI:15377"/>
        <dbReference type="ChEBI" id="CHEBI:15378"/>
        <dbReference type="ChEBI" id="CHEBI:33019"/>
        <dbReference type="ChEBI" id="CHEBI:61194"/>
        <dbReference type="ChEBI" id="CHEBI:61382"/>
        <dbReference type="EC" id="3.6.1.66"/>
    </reaction>
</comment>
<evidence type="ECO:0000256" key="3">
    <source>
        <dbReference type="ARBA" id="ARBA00022741"/>
    </source>
</evidence>
<dbReference type="PANTHER" id="PTHR11067">
    <property type="entry name" value="INOSINE TRIPHOSPHATE PYROPHOSPHATASE/HAM1 PROTEIN"/>
    <property type="match status" value="1"/>
</dbReference>
<comment type="cofactor">
    <cofactor evidence="7">
        <name>Mg(2+)</name>
        <dbReference type="ChEBI" id="CHEBI:18420"/>
    </cofactor>
    <text evidence="7">Binds 1 Mg(2+) ion per subunit.</text>
</comment>
<evidence type="ECO:0000256" key="2">
    <source>
        <dbReference type="ARBA" id="ARBA00022723"/>
    </source>
</evidence>
<name>A0ABY4CI54_9BACL</name>
<feature type="binding site" evidence="7">
    <location>
        <position position="71"/>
    </location>
    <ligand>
        <name>substrate</name>
    </ligand>
</feature>
<comment type="subunit">
    <text evidence="7">Homodimer.</text>
</comment>
<feature type="binding site" evidence="7">
    <location>
        <begin position="186"/>
        <end position="187"/>
    </location>
    <ligand>
        <name>substrate</name>
    </ligand>
</feature>
<comment type="catalytic activity">
    <reaction evidence="7">
        <text>ITP + H2O = IMP + diphosphate + H(+)</text>
        <dbReference type="Rhea" id="RHEA:29399"/>
        <dbReference type="ChEBI" id="CHEBI:15377"/>
        <dbReference type="ChEBI" id="CHEBI:15378"/>
        <dbReference type="ChEBI" id="CHEBI:33019"/>
        <dbReference type="ChEBI" id="CHEBI:58053"/>
        <dbReference type="ChEBI" id="CHEBI:61402"/>
        <dbReference type="EC" id="3.6.1.66"/>
    </reaction>
</comment>
<keyword evidence="5 7" id="KW-0460">Magnesium</keyword>
<feature type="active site" description="Proton acceptor" evidence="7">
    <location>
        <position position="70"/>
    </location>
</feature>
<keyword evidence="3 7" id="KW-0547">Nucleotide-binding</keyword>
<keyword evidence="4 7" id="KW-0378">Hydrolase</keyword>
<dbReference type="InterPro" id="IPR020922">
    <property type="entry name" value="dITP/XTP_pyrophosphatase"/>
</dbReference>
<dbReference type="InterPro" id="IPR029001">
    <property type="entry name" value="ITPase-like_fam"/>
</dbReference>
<evidence type="ECO:0000313" key="10">
    <source>
        <dbReference type="Proteomes" id="UP000830167"/>
    </source>
</evidence>
<comment type="function">
    <text evidence="7">Pyrophosphatase that catalyzes the hydrolysis of nucleoside triphosphates to their monophosphate derivatives, with a high preference for the non-canonical purine nucleotides XTP (xanthosine triphosphate), dITP (deoxyinosine triphosphate) and ITP. Seems to function as a house-cleaning enzyme that removes non-canonical purine nucleotides from the nucleotide pool, thus preventing their incorporation into DNA/RNA and avoiding chromosomal lesions.</text>
</comment>
<evidence type="ECO:0000256" key="5">
    <source>
        <dbReference type="ARBA" id="ARBA00022842"/>
    </source>
</evidence>
<proteinExistence type="inferred from homology"/>
<dbReference type="Pfam" id="PF01725">
    <property type="entry name" value="Ham1p_like"/>
    <property type="match status" value="1"/>
</dbReference>
<protein>
    <recommendedName>
        <fullName evidence="7">dITP/XTP pyrophosphatase</fullName>
        <ecNumber evidence="7">3.6.1.66</ecNumber>
    </recommendedName>
    <alternativeName>
        <fullName evidence="7">Non-canonical purine NTP pyrophosphatase</fullName>
    </alternativeName>
    <alternativeName>
        <fullName evidence="7">Non-standard purine NTP pyrophosphatase</fullName>
    </alternativeName>
    <alternativeName>
        <fullName evidence="7">Nucleoside-triphosphate diphosphatase</fullName>
    </alternativeName>
    <alternativeName>
        <fullName evidence="7">Nucleoside-triphosphate pyrophosphatase</fullName>
        <shortName evidence="7">NTPase</shortName>
    </alternativeName>
</protein>
<keyword evidence="6 7" id="KW-0546">Nucleotide metabolism</keyword>
<sequence length="203" mass="22538">MSKKKVVLATRNKGKVLEFNERFGEIGWEIVPLPEDAPEVIEDGLTFEENASKKARSAAFFCGLPALSDDSGLEVDALNGAPGVFSARYAGEHATDEQNNQKLLQALRHIPEQERSARFVCALAFVDCTRKSQVAQPLIVRGTCAGRIVDIPRGKNGFGYDPLLFIPELGKTIAEMTIEEKHRISHRGEAIRHMIDLIRTEHE</sequence>
<evidence type="ECO:0000256" key="6">
    <source>
        <dbReference type="ARBA" id="ARBA00023080"/>
    </source>
</evidence>
<evidence type="ECO:0000313" key="9">
    <source>
        <dbReference type="EMBL" id="UOF90212.1"/>
    </source>
</evidence>
<dbReference type="PANTHER" id="PTHR11067:SF9">
    <property type="entry name" value="INOSINE TRIPHOSPHATE PYROPHOSPHATASE"/>
    <property type="match status" value="1"/>
</dbReference>
<dbReference type="HAMAP" id="MF_01405">
    <property type="entry name" value="Non_canon_purine_NTPase"/>
    <property type="match status" value="1"/>
</dbReference>
<dbReference type="EMBL" id="CP089291">
    <property type="protein sequence ID" value="UOF90212.1"/>
    <property type="molecule type" value="Genomic_DNA"/>
</dbReference>
<feature type="binding site" evidence="7">
    <location>
        <begin position="158"/>
        <end position="161"/>
    </location>
    <ligand>
        <name>substrate</name>
    </ligand>
</feature>
<dbReference type="EC" id="3.6.1.66" evidence="7"/>
<evidence type="ECO:0000256" key="1">
    <source>
        <dbReference type="ARBA" id="ARBA00008023"/>
    </source>
</evidence>
<dbReference type="GO" id="GO:0036220">
    <property type="term" value="F:ITP diphosphatase activity"/>
    <property type="evidence" value="ECO:0007669"/>
    <property type="project" value="UniProtKB-EC"/>
</dbReference>
<dbReference type="NCBIfam" id="TIGR00042">
    <property type="entry name" value="RdgB/HAM1 family non-canonical purine NTP pyrophosphatase"/>
    <property type="match status" value="1"/>
</dbReference>
<dbReference type="InterPro" id="IPR002637">
    <property type="entry name" value="RdgB/HAM1"/>
</dbReference>
<dbReference type="Gene3D" id="3.90.950.10">
    <property type="match status" value="1"/>
</dbReference>
<keyword evidence="10" id="KW-1185">Reference proteome</keyword>
<dbReference type="NCBIfam" id="NF011397">
    <property type="entry name" value="PRK14822.1"/>
    <property type="match status" value="1"/>
</dbReference>
<dbReference type="Proteomes" id="UP000830167">
    <property type="component" value="Chromosome"/>
</dbReference>
<reference evidence="9" key="1">
    <citation type="submission" date="2021-12" db="EMBL/GenBank/DDBJ databases">
        <title>Alicyclobacillaceae gen. nov., sp. nov., isolated from chalcocite enrichment system.</title>
        <authorList>
            <person name="Jiang Z."/>
        </authorList>
    </citation>
    <scope>NUCLEOTIDE SEQUENCE</scope>
    <source>
        <strain evidence="9">MYW30-H2</strain>
    </source>
</reference>
<evidence type="ECO:0000256" key="7">
    <source>
        <dbReference type="HAMAP-Rule" id="MF_01405"/>
    </source>
</evidence>
<accession>A0ABY4CI54</accession>
<comment type="caution">
    <text evidence="7">Lacks conserved residue(s) required for the propagation of feature annotation.</text>
</comment>
<dbReference type="SUPFAM" id="SSF52972">
    <property type="entry name" value="ITPase-like"/>
    <property type="match status" value="1"/>
</dbReference>
<feature type="binding site" evidence="7">
    <location>
        <position position="70"/>
    </location>
    <ligand>
        <name>Mg(2+)</name>
        <dbReference type="ChEBI" id="CHEBI:18420"/>
    </ligand>
</feature>
<organism evidence="9 10">
    <name type="scientific">Fodinisporobacter ferrooxydans</name>
    <dbReference type="NCBI Taxonomy" id="2901836"/>
    <lineage>
        <taxon>Bacteria</taxon>
        <taxon>Bacillati</taxon>
        <taxon>Bacillota</taxon>
        <taxon>Bacilli</taxon>
        <taxon>Bacillales</taxon>
        <taxon>Alicyclobacillaceae</taxon>
        <taxon>Fodinisporobacter</taxon>
    </lineage>
</organism>
<keyword evidence="2 7" id="KW-0479">Metal-binding</keyword>